<keyword evidence="5" id="KW-1185">Reference proteome</keyword>
<proteinExistence type="predicted"/>
<gene>
    <name evidence="4" type="ORF">WN51_00275</name>
</gene>
<keyword evidence="1" id="KW-0175">Coiled coil</keyword>
<feature type="coiled-coil region" evidence="1">
    <location>
        <begin position="578"/>
        <end position="615"/>
    </location>
</feature>
<evidence type="ECO:0000256" key="3">
    <source>
        <dbReference type="SAM" id="Phobius"/>
    </source>
</evidence>
<dbReference type="OrthoDB" id="8117310at2759"/>
<feature type="compositionally biased region" description="Basic and acidic residues" evidence="2">
    <location>
        <begin position="397"/>
        <end position="406"/>
    </location>
</feature>
<evidence type="ECO:0000313" key="5">
    <source>
        <dbReference type="Proteomes" id="UP000053105"/>
    </source>
</evidence>
<feature type="compositionally biased region" description="Polar residues" evidence="2">
    <location>
        <begin position="707"/>
        <end position="721"/>
    </location>
</feature>
<dbReference type="AlphaFoldDB" id="A0A0N0BGC8"/>
<dbReference type="Proteomes" id="UP000053105">
    <property type="component" value="Unassembled WGS sequence"/>
</dbReference>
<organism evidence="4 5">
    <name type="scientific">Melipona quadrifasciata</name>
    <dbReference type="NCBI Taxonomy" id="166423"/>
    <lineage>
        <taxon>Eukaryota</taxon>
        <taxon>Metazoa</taxon>
        <taxon>Ecdysozoa</taxon>
        <taxon>Arthropoda</taxon>
        <taxon>Hexapoda</taxon>
        <taxon>Insecta</taxon>
        <taxon>Pterygota</taxon>
        <taxon>Neoptera</taxon>
        <taxon>Endopterygota</taxon>
        <taxon>Hymenoptera</taxon>
        <taxon>Apocrita</taxon>
        <taxon>Aculeata</taxon>
        <taxon>Apoidea</taxon>
        <taxon>Anthophila</taxon>
        <taxon>Apidae</taxon>
        <taxon>Melipona</taxon>
    </lineage>
</organism>
<sequence length="732" mass="83266">MSQSRRPSISIHDYPEHLNPFSDDITNTQPYFYRDAKTKDSKHKFWTFGINKLGVVNIDWEWRGVMIGGIVWEFAMGHVLFIEVVVFCLLLSCSLIKQSAKTLYLFLVGMAGLMCSILCCIFTMGSEKDVALFLVVIILACSVVFLLATIHVDALPAGAQSRNGLFGKRKDDKSEAQEKRSTITTVSSTYKREPYIKSMPVSPRIMRDQQEFDEALGTLARRRKYTLDNSSSRYSSSLTVNGDPARLYDGSPQETTTSIMGDLTPKPPARRFGQTSPKPTDKLPPLDFENENSNESENVTLREKIQEKTPVPPLRRFGNRSSQRMNANTLDLEEEANRLSDIMICDENENVSGDCMFKRYSQDTVRKSNLSINSCVSVGSTMSSYGRKKRRAPQPPRHLENAETNEKIAEGTDIELQIVEPIDIAKVTENIDDLTKKSKNLDGEVNEVNLKEVNNEGKLVVQIPNDIQASEETTAEHNSIKVVETNIDTLDKKEICTKKEPKEIVEVEQAERKISTSKDQNITKSIKKDEKDIQVEYRRTSQENIEIIKDVDQVNSSSEIDIYLQRKNSSSSLSRSDSFSVKDEIEKIERQIKALETKNASKDLEEKNSNNLQENTRYSIQENRRHFFKNMVENENDKGAIKIEFKEFPREQKDIHVVRLNDSSISTVVSRDPVKVIELHISEPIKQKPEILEDINPIPKPRRHSVLNMNDSQTNITSIETRSLEPTRGKSL</sequence>
<feature type="region of interest" description="Disordered" evidence="2">
    <location>
        <begin position="230"/>
        <end position="300"/>
    </location>
</feature>
<keyword evidence="3" id="KW-1133">Transmembrane helix</keyword>
<feature type="region of interest" description="Disordered" evidence="2">
    <location>
        <begin position="702"/>
        <end position="732"/>
    </location>
</feature>
<accession>A0A0N0BGC8</accession>
<feature type="transmembrane region" description="Helical" evidence="3">
    <location>
        <begin position="70"/>
        <end position="91"/>
    </location>
</feature>
<dbReference type="STRING" id="166423.A0A0N0BGC8"/>
<feature type="compositionally biased region" description="Basic and acidic residues" evidence="2">
    <location>
        <begin position="168"/>
        <end position="181"/>
    </location>
</feature>
<feature type="region of interest" description="Disordered" evidence="2">
    <location>
        <begin position="381"/>
        <end position="406"/>
    </location>
</feature>
<feature type="region of interest" description="Disordered" evidence="2">
    <location>
        <begin position="166"/>
        <end position="185"/>
    </location>
</feature>
<evidence type="ECO:0000256" key="1">
    <source>
        <dbReference type="SAM" id="Coils"/>
    </source>
</evidence>
<keyword evidence="3" id="KW-0812">Transmembrane</keyword>
<feature type="coiled-coil region" evidence="1">
    <location>
        <begin position="424"/>
        <end position="451"/>
    </location>
</feature>
<feature type="transmembrane region" description="Helical" evidence="3">
    <location>
        <begin position="130"/>
        <end position="152"/>
    </location>
</feature>
<name>A0A0N0BGC8_9HYME</name>
<feature type="transmembrane region" description="Helical" evidence="3">
    <location>
        <begin position="103"/>
        <end position="124"/>
    </location>
</feature>
<reference evidence="4 5" key="1">
    <citation type="submission" date="2015-07" db="EMBL/GenBank/DDBJ databases">
        <title>The genome of Melipona quadrifasciata.</title>
        <authorList>
            <person name="Pan H."/>
            <person name="Kapheim K."/>
        </authorList>
    </citation>
    <scope>NUCLEOTIDE SEQUENCE [LARGE SCALE GENOMIC DNA]</scope>
    <source>
        <strain evidence="4">0111107301</strain>
        <tissue evidence="4">Whole body</tissue>
    </source>
</reference>
<keyword evidence="3" id="KW-0472">Membrane</keyword>
<dbReference type="EMBL" id="KQ435791">
    <property type="protein sequence ID" value="KOX74372.1"/>
    <property type="molecule type" value="Genomic_DNA"/>
</dbReference>
<protein>
    <submittedName>
        <fullName evidence="4">Uncharacterized protein</fullName>
    </submittedName>
</protein>
<feature type="compositionally biased region" description="Basic and acidic residues" evidence="2">
    <location>
        <begin position="722"/>
        <end position="732"/>
    </location>
</feature>
<evidence type="ECO:0000256" key="2">
    <source>
        <dbReference type="SAM" id="MobiDB-lite"/>
    </source>
</evidence>
<evidence type="ECO:0000313" key="4">
    <source>
        <dbReference type="EMBL" id="KOX74372.1"/>
    </source>
</evidence>